<dbReference type="EMBL" id="KV417500">
    <property type="protein sequence ID" value="KZP29180.1"/>
    <property type="molecule type" value="Genomic_DNA"/>
</dbReference>
<gene>
    <name evidence="1" type="ORF">FIBSPDRAFT_226426</name>
</gene>
<reference evidence="1 2" key="1">
    <citation type="journal article" date="2016" name="Mol. Biol. Evol.">
        <title>Comparative Genomics of Early-Diverging Mushroom-Forming Fungi Provides Insights into the Origins of Lignocellulose Decay Capabilities.</title>
        <authorList>
            <person name="Nagy L.G."/>
            <person name="Riley R."/>
            <person name="Tritt A."/>
            <person name="Adam C."/>
            <person name="Daum C."/>
            <person name="Floudas D."/>
            <person name="Sun H."/>
            <person name="Yadav J.S."/>
            <person name="Pangilinan J."/>
            <person name="Larsson K.H."/>
            <person name="Matsuura K."/>
            <person name="Barry K."/>
            <person name="Labutti K."/>
            <person name="Kuo R."/>
            <person name="Ohm R.A."/>
            <person name="Bhattacharya S.S."/>
            <person name="Shirouzu T."/>
            <person name="Yoshinaga Y."/>
            <person name="Martin F.M."/>
            <person name="Grigoriev I.V."/>
            <person name="Hibbett D.S."/>
        </authorList>
    </citation>
    <scope>NUCLEOTIDE SEQUENCE [LARGE SCALE GENOMIC DNA]</scope>
    <source>
        <strain evidence="1 2">CBS 109695</strain>
    </source>
</reference>
<accession>A0A166S9F0</accession>
<evidence type="ECO:0000313" key="2">
    <source>
        <dbReference type="Proteomes" id="UP000076532"/>
    </source>
</evidence>
<name>A0A166S9F0_9AGAM</name>
<proteinExistence type="predicted"/>
<organism evidence="1 2">
    <name type="scientific">Athelia psychrophila</name>
    <dbReference type="NCBI Taxonomy" id="1759441"/>
    <lineage>
        <taxon>Eukaryota</taxon>
        <taxon>Fungi</taxon>
        <taxon>Dikarya</taxon>
        <taxon>Basidiomycota</taxon>
        <taxon>Agaricomycotina</taxon>
        <taxon>Agaricomycetes</taxon>
        <taxon>Agaricomycetidae</taxon>
        <taxon>Atheliales</taxon>
        <taxon>Atheliaceae</taxon>
        <taxon>Athelia</taxon>
    </lineage>
</organism>
<keyword evidence="2" id="KW-1185">Reference proteome</keyword>
<dbReference type="AlphaFoldDB" id="A0A166S9F0"/>
<dbReference type="Proteomes" id="UP000076532">
    <property type="component" value="Unassembled WGS sequence"/>
</dbReference>
<protein>
    <submittedName>
        <fullName evidence="1">Uncharacterized protein</fullName>
    </submittedName>
</protein>
<sequence length="183" mass="19764">MSFGLSRSSGSTSAMFSPATLVAYNWRISHLFGNAVFGEVGECEEGAYKTPGRTCGSTKTKPPCLIGRPLRMATGHAPTRHLLISLPICVTSSNTTVRNSGNARNRLRVQCFFHQPFPAFSFSLHSISSLSSLRIREIVDIWGGIDVTRVAQPDDALKTNDLVRICDSASAIRRDGGFGLGVC</sequence>
<evidence type="ECO:0000313" key="1">
    <source>
        <dbReference type="EMBL" id="KZP29180.1"/>
    </source>
</evidence>